<dbReference type="PANTHER" id="PTHR42853">
    <property type="entry name" value="ACETYL-COENZYME A CARBOXYLASE CARBOXYL TRANSFERASE SUBUNIT ALPHA"/>
    <property type="match status" value="1"/>
</dbReference>
<keyword evidence="6" id="KW-0276">Fatty acid metabolism</keyword>
<dbReference type="EC" id="2.1.3.15" evidence="2"/>
<comment type="catalytic activity">
    <reaction evidence="10">
        <text>N(6)-carboxybiotinyl-L-lysyl-[protein] + acetyl-CoA = N(6)-biotinyl-L-lysyl-[protein] + malonyl-CoA</text>
        <dbReference type="Rhea" id="RHEA:54728"/>
        <dbReference type="Rhea" id="RHEA-COMP:10505"/>
        <dbReference type="Rhea" id="RHEA-COMP:10506"/>
        <dbReference type="ChEBI" id="CHEBI:57288"/>
        <dbReference type="ChEBI" id="CHEBI:57384"/>
        <dbReference type="ChEBI" id="CHEBI:83144"/>
        <dbReference type="ChEBI" id="CHEBI:83145"/>
        <dbReference type="EC" id="2.1.3.15"/>
    </reaction>
</comment>
<dbReference type="GO" id="GO:0003989">
    <property type="term" value="F:acetyl-CoA carboxylase activity"/>
    <property type="evidence" value="ECO:0007669"/>
    <property type="project" value="InterPro"/>
</dbReference>
<evidence type="ECO:0000256" key="11">
    <source>
        <dbReference type="SAM" id="Coils"/>
    </source>
</evidence>
<evidence type="ECO:0000256" key="2">
    <source>
        <dbReference type="ARBA" id="ARBA00011883"/>
    </source>
</evidence>
<dbReference type="NCBIfam" id="NF041504">
    <property type="entry name" value="AccA_sub"/>
    <property type="match status" value="1"/>
</dbReference>
<dbReference type="InterPro" id="IPR029045">
    <property type="entry name" value="ClpP/crotonase-like_dom_sf"/>
</dbReference>
<dbReference type="HAMAP" id="MF_00823">
    <property type="entry name" value="AcetylCoA_CT_alpha"/>
    <property type="match status" value="1"/>
</dbReference>
<dbReference type="UniPathway" id="UPA00655">
    <property type="reaction ID" value="UER00711"/>
</dbReference>
<feature type="domain" description="CoA carboxyltransferase C-terminal" evidence="13">
    <location>
        <begin position="326"/>
        <end position="576"/>
    </location>
</feature>
<reference evidence="14 15" key="2">
    <citation type="journal article" date="2017" name="Nature">
        <title>The Apostasia genome and the evolution of orchids.</title>
        <authorList>
            <person name="Zhang G.Q."/>
            <person name="Liu K.W."/>
            <person name="Li Z."/>
            <person name="Lohaus R."/>
            <person name="Hsiao Y.Y."/>
            <person name="Niu S.C."/>
            <person name="Wang J.Y."/>
            <person name="Lin Y.C."/>
            <person name="Xu Q."/>
            <person name="Chen L.J."/>
            <person name="Yoshida K."/>
            <person name="Fujiwara S."/>
            <person name="Wang Z.W."/>
            <person name="Zhang Y.Q."/>
            <person name="Mitsuda N."/>
            <person name="Wang M."/>
            <person name="Liu G.H."/>
            <person name="Pecoraro L."/>
            <person name="Huang H.X."/>
            <person name="Xiao X.J."/>
            <person name="Lin M."/>
            <person name="Wu X.Y."/>
            <person name="Wu W.L."/>
            <person name="Chen Y.Y."/>
            <person name="Chang S.B."/>
            <person name="Sakamoto S."/>
            <person name="Ohme-Takagi M."/>
            <person name="Yagi M."/>
            <person name="Zeng S.J."/>
            <person name="Shen C.Y."/>
            <person name="Yeh C.M."/>
            <person name="Luo Y.B."/>
            <person name="Tsai W.C."/>
            <person name="Van de Peer Y."/>
            <person name="Liu Z.J."/>
        </authorList>
    </citation>
    <scope>NUCLEOTIDE SEQUENCE [LARGE SCALE GENOMIC DNA]</scope>
    <source>
        <tissue evidence="14">The whole plant</tissue>
    </source>
</reference>
<evidence type="ECO:0000256" key="6">
    <source>
        <dbReference type="ARBA" id="ARBA00022832"/>
    </source>
</evidence>
<dbReference type="SUPFAM" id="SSF52096">
    <property type="entry name" value="ClpP/crotonase"/>
    <property type="match status" value="1"/>
</dbReference>
<evidence type="ECO:0000256" key="1">
    <source>
        <dbReference type="ARBA" id="ARBA00004956"/>
    </source>
</evidence>
<dbReference type="GO" id="GO:0006633">
    <property type="term" value="P:fatty acid biosynthetic process"/>
    <property type="evidence" value="ECO:0007669"/>
    <property type="project" value="UniProtKB-KW"/>
</dbReference>
<dbReference type="InterPro" id="IPR011763">
    <property type="entry name" value="COA_CT_C"/>
</dbReference>
<feature type="compositionally biased region" description="Polar residues" evidence="12">
    <location>
        <begin position="265"/>
        <end position="274"/>
    </location>
</feature>
<feature type="region of interest" description="Disordered" evidence="12">
    <location>
        <begin position="247"/>
        <end position="275"/>
    </location>
</feature>
<dbReference type="GO" id="GO:0005524">
    <property type="term" value="F:ATP binding"/>
    <property type="evidence" value="ECO:0007669"/>
    <property type="project" value="UniProtKB-KW"/>
</dbReference>
<dbReference type="EMBL" id="KZ503429">
    <property type="protein sequence ID" value="PKU64187.1"/>
    <property type="molecule type" value="Genomic_DNA"/>
</dbReference>
<dbReference type="AlphaFoldDB" id="A0A2I0VLA4"/>
<evidence type="ECO:0000256" key="8">
    <source>
        <dbReference type="ARBA" id="ARBA00023098"/>
    </source>
</evidence>
<evidence type="ECO:0000256" key="9">
    <source>
        <dbReference type="ARBA" id="ARBA00023160"/>
    </source>
</evidence>
<dbReference type="PROSITE" id="PS50989">
    <property type="entry name" value="COA_CT_CTER"/>
    <property type="match status" value="1"/>
</dbReference>
<evidence type="ECO:0000256" key="4">
    <source>
        <dbReference type="ARBA" id="ARBA00022679"/>
    </source>
</evidence>
<gene>
    <name evidence="14" type="primary">CAC3</name>
    <name evidence="14" type="ORF">MA16_Dca005110</name>
</gene>
<proteinExistence type="inferred from homology"/>
<evidence type="ECO:0000259" key="13">
    <source>
        <dbReference type="PROSITE" id="PS50989"/>
    </source>
</evidence>
<feature type="coiled-coil region" evidence="11">
    <location>
        <begin position="736"/>
        <end position="771"/>
    </location>
</feature>
<dbReference type="Gene3D" id="3.90.226.10">
    <property type="entry name" value="2-enoyl-CoA Hydratase, Chain A, domain 1"/>
    <property type="match status" value="1"/>
</dbReference>
<evidence type="ECO:0000313" key="14">
    <source>
        <dbReference type="EMBL" id="PKU64187.1"/>
    </source>
</evidence>
<name>A0A2I0VLA4_9ASPA</name>
<dbReference type="Proteomes" id="UP000233837">
    <property type="component" value="Unassembled WGS sequence"/>
</dbReference>
<keyword evidence="5" id="KW-0547">Nucleotide-binding</keyword>
<evidence type="ECO:0000313" key="15">
    <source>
        <dbReference type="Proteomes" id="UP000233837"/>
    </source>
</evidence>
<dbReference type="Pfam" id="PF03255">
    <property type="entry name" value="ACCA"/>
    <property type="match status" value="1"/>
</dbReference>
<evidence type="ECO:0000256" key="10">
    <source>
        <dbReference type="ARBA" id="ARBA00049152"/>
    </source>
</evidence>
<dbReference type="PANTHER" id="PTHR42853:SF3">
    <property type="entry name" value="ACETYL-COENZYME A CARBOXYLASE CARBOXYL TRANSFERASE SUBUNIT ALPHA, CHLOROPLASTIC"/>
    <property type="match status" value="1"/>
</dbReference>
<keyword evidence="11" id="KW-0175">Coiled coil</keyword>
<evidence type="ECO:0000256" key="7">
    <source>
        <dbReference type="ARBA" id="ARBA00022840"/>
    </source>
</evidence>
<keyword evidence="15" id="KW-1185">Reference proteome</keyword>
<keyword evidence="3" id="KW-0444">Lipid biosynthesis</keyword>
<protein>
    <recommendedName>
        <fullName evidence="2">acetyl-CoA carboxytransferase</fullName>
        <ecNumber evidence="2">2.1.3.15</ecNumber>
    </recommendedName>
</protein>
<dbReference type="GO" id="GO:2001295">
    <property type="term" value="P:malonyl-CoA biosynthetic process"/>
    <property type="evidence" value="ECO:0007669"/>
    <property type="project" value="UniProtKB-UniPathway"/>
</dbReference>
<dbReference type="STRING" id="906689.A0A2I0VLA4"/>
<dbReference type="PRINTS" id="PR01069">
    <property type="entry name" value="ACCCTRFRASEA"/>
</dbReference>
<evidence type="ECO:0000256" key="5">
    <source>
        <dbReference type="ARBA" id="ARBA00022741"/>
    </source>
</evidence>
<comment type="pathway">
    <text evidence="1">Lipid metabolism; malonyl-CoA biosynthesis; malonyl-CoA from acetyl-CoA: step 1/1.</text>
</comment>
<evidence type="ECO:0000256" key="3">
    <source>
        <dbReference type="ARBA" id="ARBA00022516"/>
    </source>
</evidence>
<accession>A0A2I0VLA4</accession>
<dbReference type="InterPro" id="IPR001095">
    <property type="entry name" value="Acetyl_CoA_COase_a_su"/>
</dbReference>
<dbReference type="GO" id="GO:0009317">
    <property type="term" value="C:acetyl-CoA carboxylase complex"/>
    <property type="evidence" value="ECO:0007669"/>
    <property type="project" value="InterPro"/>
</dbReference>
<keyword evidence="4 14" id="KW-0808">Transferase</keyword>
<dbReference type="NCBIfam" id="TIGR00513">
    <property type="entry name" value="accA"/>
    <property type="match status" value="1"/>
</dbReference>
<dbReference type="NCBIfam" id="NF004344">
    <property type="entry name" value="PRK05724.1"/>
    <property type="match status" value="1"/>
</dbReference>
<reference evidence="14 15" key="1">
    <citation type="journal article" date="2016" name="Sci. Rep.">
        <title>The Dendrobium catenatum Lindl. genome sequence provides insights into polysaccharide synthase, floral development and adaptive evolution.</title>
        <authorList>
            <person name="Zhang G.Q."/>
            <person name="Xu Q."/>
            <person name="Bian C."/>
            <person name="Tsai W.C."/>
            <person name="Yeh C.M."/>
            <person name="Liu K.W."/>
            <person name="Yoshida K."/>
            <person name="Zhang L.S."/>
            <person name="Chang S.B."/>
            <person name="Chen F."/>
            <person name="Shi Y."/>
            <person name="Su Y.Y."/>
            <person name="Zhang Y.Q."/>
            <person name="Chen L.J."/>
            <person name="Yin Y."/>
            <person name="Lin M."/>
            <person name="Huang H."/>
            <person name="Deng H."/>
            <person name="Wang Z.W."/>
            <person name="Zhu S.L."/>
            <person name="Zhao X."/>
            <person name="Deng C."/>
            <person name="Niu S.C."/>
            <person name="Huang J."/>
            <person name="Wang M."/>
            <person name="Liu G.H."/>
            <person name="Yang H.J."/>
            <person name="Xiao X.J."/>
            <person name="Hsiao Y.Y."/>
            <person name="Wu W.L."/>
            <person name="Chen Y.Y."/>
            <person name="Mitsuda N."/>
            <person name="Ohme-Takagi M."/>
            <person name="Luo Y.B."/>
            <person name="Van de Peer Y."/>
            <person name="Liu Z.J."/>
        </authorList>
    </citation>
    <scope>NUCLEOTIDE SEQUENCE [LARGE SCALE GENOMIC DNA]</scope>
    <source>
        <tissue evidence="14">The whole plant</tissue>
    </source>
</reference>
<dbReference type="GO" id="GO:0016743">
    <property type="term" value="F:carboxyl- or carbamoyltransferase activity"/>
    <property type="evidence" value="ECO:0007669"/>
    <property type="project" value="InterPro"/>
</dbReference>
<keyword evidence="7" id="KW-0067">ATP-binding</keyword>
<organism evidence="14 15">
    <name type="scientific">Dendrobium catenatum</name>
    <dbReference type="NCBI Taxonomy" id="906689"/>
    <lineage>
        <taxon>Eukaryota</taxon>
        <taxon>Viridiplantae</taxon>
        <taxon>Streptophyta</taxon>
        <taxon>Embryophyta</taxon>
        <taxon>Tracheophyta</taxon>
        <taxon>Spermatophyta</taxon>
        <taxon>Magnoliopsida</taxon>
        <taxon>Liliopsida</taxon>
        <taxon>Asparagales</taxon>
        <taxon>Orchidaceae</taxon>
        <taxon>Epidendroideae</taxon>
        <taxon>Malaxideae</taxon>
        <taxon>Dendrobiinae</taxon>
        <taxon>Dendrobium</taxon>
    </lineage>
</organism>
<keyword evidence="8" id="KW-0443">Lipid metabolism</keyword>
<keyword evidence="9" id="KW-0275">Fatty acid biosynthesis</keyword>
<sequence>MNSLSLSTSFTGEGCSFVSGSYIHVRKDIFGVELYLNPSNGVNGAWLRHLPQSRYKSRCKFSVSAKVKKGQKHDYPWPDDIDPNLESGHLRYLSHFKPLLEKPKPVTLEFEKPLVELEKKITDVRRMADDTGLDFSDQINLLERKYQEPPWNAQAADFLQSTRRPTTWPPASSQPPQRKLHSFAATNINLLSKGFSRDGTYVSCISTYCPADWTNPGCCPLSRSAQISHEAVLRDLLTADLLRGEPLDAVTSPGKPKPARKGSKKASQLLSRTFPSPPSGCPKFSTRQNCCSCCQNCYPESSASLPAVLEISYSHQLLSTLVGKVNLGEALKDLYTHLTPIQRLNIARHPNRPTFLDHVLNITEKWVELHGDRAGYDDPAIVTGLGSIDGKTYMFIGHQKGRNTKENIHRNFGMPTPHGYRKALRMMNYADHHGFPILTFIDTPGAFADLKSEEIGQGEAIAYNLRAMFGLKVPIVTVVIGEGGSGGALAIGCSNKLFMLENAVFYVASPEACAAILWKTSKAAAKAAEKLKITATELCKLKIADGIIPEPLGGAHTDPTWTSQQIKVAVTMAMKELNEMDTDTLLSHRHLKFRQLGGFLEGSIVEPEMKRNMKKKELDVSKITANLEAELEKLKVELDAKEKSRPRPAFSDEDVETVKQEVDKEITNAFISMGLQEKLEALKMDLSKAPSDQNLSPALKDRIDRLAQEFKNNLSAPGSFDGLKQKLKMLSEIRTLQEQKTKGEILKKEINEKLKKQAEVKMELVKKARDLVGKGEEVDEDTLKEVSKAKDDLIEMLKSANFEVLGVSSKIAPSAPPVLVEKVAKANEVIFKEIEQVVDMAGLRGKLAELRSEIDKGTSKDLNKIESLIKEIKEGVFTSLDAEELEKKVKSAVGLQAAPEAVGASADKK</sequence>
<evidence type="ECO:0000256" key="12">
    <source>
        <dbReference type="SAM" id="MobiDB-lite"/>
    </source>
</evidence>